<evidence type="ECO:0000313" key="1">
    <source>
        <dbReference type="EMBL" id="JAP47572.1"/>
    </source>
</evidence>
<dbReference type="AlphaFoldDB" id="A0A0X3PHC9"/>
<accession>A0A0X3PHC9</accession>
<gene>
    <name evidence="1" type="ORF">TR148759</name>
</gene>
<sequence>MQLFQIQIRYLSGVGEDQNQTKCGELVGICHHSGNGIQEVCEIQLSQIWGAFRVLTKVGNVVEDVISACRMPDIVFECVVPGEAESIRNFTDEKFIEWIKGKRLGDKNAKWILDIIYQAVSRGYIWGWWAQGWRPSVNAQNLVFTKYKQKCNTF</sequence>
<proteinExistence type="predicted"/>
<organism evidence="1">
    <name type="scientific">Schistocephalus solidus</name>
    <name type="common">Tapeworm</name>
    <dbReference type="NCBI Taxonomy" id="70667"/>
    <lineage>
        <taxon>Eukaryota</taxon>
        <taxon>Metazoa</taxon>
        <taxon>Spiralia</taxon>
        <taxon>Lophotrochozoa</taxon>
        <taxon>Platyhelminthes</taxon>
        <taxon>Cestoda</taxon>
        <taxon>Eucestoda</taxon>
        <taxon>Diphyllobothriidea</taxon>
        <taxon>Diphyllobothriidae</taxon>
        <taxon>Schistocephalus</taxon>
    </lineage>
</organism>
<name>A0A0X3PHC9_SCHSO</name>
<reference evidence="1" key="1">
    <citation type="submission" date="2016-01" db="EMBL/GenBank/DDBJ databases">
        <title>Reference transcriptome for the parasite Schistocephalus solidus: insights into the molecular evolution of parasitism.</title>
        <authorList>
            <person name="Hebert F.O."/>
            <person name="Grambauer S."/>
            <person name="Barber I."/>
            <person name="Landry C.R."/>
            <person name="Aubin-Horth N."/>
        </authorList>
    </citation>
    <scope>NUCLEOTIDE SEQUENCE</scope>
</reference>
<dbReference type="EMBL" id="GEEE01015653">
    <property type="protein sequence ID" value="JAP47572.1"/>
    <property type="molecule type" value="Transcribed_RNA"/>
</dbReference>
<protein>
    <submittedName>
        <fullName evidence="1">Uncharacterized protein</fullName>
    </submittedName>
</protein>